<dbReference type="SFLD" id="SFLDG01062">
    <property type="entry name" value="methyltransferase_(Class_A)"/>
    <property type="match status" value="1"/>
</dbReference>
<dbReference type="AlphaFoldDB" id="A0A1Y2K355"/>
<keyword evidence="9 14" id="KW-0819">tRNA processing</keyword>
<gene>
    <name evidence="14" type="primary">rlmN</name>
    <name evidence="16" type="ORF">MAIT1_02184</name>
</gene>
<evidence type="ECO:0000256" key="5">
    <source>
        <dbReference type="ARBA" id="ARBA00022552"/>
    </source>
</evidence>
<evidence type="ECO:0000256" key="11">
    <source>
        <dbReference type="ARBA" id="ARBA00023004"/>
    </source>
</evidence>
<dbReference type="Gene3D" id="3.20.20.70">
    <property type="entry name" value="Aldolase class I"/>
    <property type="match status" value="1"/>
</dbReference>
<keyword evidence="17" id="KW-1185">Reference proteome</keyword>
<keyword evidence="4 14" id="KW-0963">Cytoplasm</keyword>
<dbReference type="Proteomes" id="UP000194003">
    <property type="component" value="Unassembled WGS sequence"/>
</dbReference>
<dbReference type="SFLD" id="SFLDF00275">
    <property type="entry name" value="adenosine_C2_methyltransferase"/>
    <property type="match status" value="1"/>
</dbReference>
<dbReference type="GO" id="GO:0070040">
    <property type="term" value="F:rRNA (adenine(2503)-C2-)-methyltransferase activity"/>
    <property type="evidence" value="ECO:0007669"/>
    <property type="project" value="UniProtKB-UniRule"/>
</dbReference>
<dbReference type="OrthoDB" id="9793973at2"/>
<comment type="similarity">
    <text evidence="2 14">Belongs to the radical SAM superfamily. RlmN family.</text>
</comment>
<keyword evidence="10 14" id="KW-0479">Metal-binding</keyword>
<comment type="caution">
    <text evidence="14">Lacks conserved residue(s) required for the propagation of feature annotation.</text>
</comment>
<dbReference type="Pfam" id="PF21016">
    <property type="entry name" value="RlmN_N"/>
    <property type="match status" value="1"/>
</dbReference>
<sequence>MTSTAPVSLHALTRQEMADLFVSWGEKPYRAKQVWSWLYVRLAESVEEMSDLSKTFRAQLEAVAEPLRPAVSEHRVSQDGTEKWLLALADGQQIETVYIPEEGRGTLCVSSQVGCTLSCPFCHTGAQGFARNLTTAEIVQQAVFARAELAKRDKKLTNIVLMGMGEPLYNYDNVTQACRIITDDAGLGIGTRKLTLSTAGLVPKMVQAGHDLGVNMAVSLHAVRDELRDELVPINRKYNLAALRQGALDYPLKSGRRITWEYVILDGVNDSDADAHLFAHFLRGIPSKINLIPFNPWPGVPYAPSPRARILAFQHILHEAGFVTVIRDSRGEDILAACGQLKGSVEGARRRPPSE</sequence>
<dbReference type="GO" id="GO:0019843">
    <property type="term" value="F:rRNA binding"/>
    <property type="evidence" value="ECO:0007669"/>
    <property type="project" value="UniProtKB-UniRule"/>
</dbReference>
<evidence type="ECO:0000256" key="12">
    <source>
        <dbReference type="ARBA" id="ARBA00023014"/>
    </source>
</evidence>
<dbReference type="FunFam" id="3.20.20.70:FF:000014">
    <property type="entry name" value="Probable dual-specificity RNA methyltransferase RlmN"/>
    <property type="match status" value="1"/>
</dbReference>
<accession>A0A1Y2K355</accession>
<evidence type="ECO:0000256" key="14">
    <source>
        <dbReference type="HAMAP-Rule" id="MF_01849"/>
    </source>
</evidence>
<evidence type="ECO:0000256" key="8">
    <source>
        <dbReference type="ARBA" id="ARBA00022691"/>
    </source>
</evidence>
<feature type="binding site" evidence="14">
    <location>
        <position position="122"/>
    </location>
    <ligand>
        <name>[4Fe-4S] cluster</name>
        <dbReference type="ChEBI" id="CHEBI:49883"/>
        <note>4Fe-4S-S-AdoMet</note>
    </ligand>
</feature>
<dbReference type="InterPro" id="IPR004383">
    <property type="entry name" value="rRNA_lsu_MTrfase_RlmN/Cfr"/>
</dbReference>
<evidence type="ECO:0000256" key="6">
    <source>
        <dbReference type="ARBA" id="ARBA00022603"/>
    </source>
</evidence>
<dbReference type="GO" id="GO:0005737">
    <property type="term" value="C:cytoplasm"/>
    <property type="evidence" value="ECO:0007669"/>
    <property type="project" value="UniProtKB-SubCell"/>
</dbReference>
<dbReference type="SFLD" id="SFLDS00029">
    <property type="entry name" value="Radical_SAM"/>
    <property type="match status" value="1"/>
</dbReference>
<evidence type="ECO:0000259" key="15">
    <source>
        <dbReference type="PROSITE" id="PS51918"/>
    </source>
</evidence>
<feature type="binding site" evidence="14">
    <location>
        <position position="119"/>
    </location>
    <ligand>
        <name>[4Fe-4S] cluster</name>
        <dbReference type="ChEBI" id="CHEBI:49883"/>
        <note>4Fe-4S-S-AdoMet</note>
    </ligand>
</feature>
<evidence type="ECO:0000256" key="2">
    <source>
        <dbReference type="ARBA" id="ARBA00007544"/>
    </source>
</evidence>
<dbReference type="GO" id="GO:0051539">
    <property type="term" value="F:4 iron, 4 sulfur cluster binding"/>
    <property type="evidence" value="ECO:0007669"/>
    <property type="project" value="UniProtKB-UniRule"/>
</dbReference>
<dbReference type="NCBIfam" id="TIGR00048">
    <property type="entry name" value="rRNA_mod_RlmN"/>
    <property type="match status" value="1"/>
</dbReference>
<dbReference type="STRING" id="1434232.MAIT1_02184"/>
<keyword evidence="8 14" id="KW-0949">S-adenosyl-L-methionine</keyword>
<name>A0A1Y2K355_9PROT</name>
<evidence type="ECO:0000256" key="4">
    <source>
        <dbReference type="ARBA" id="ARBA00022490"/>
    </source>
</evidence>
<dbReference type="GO" id="GO:0002935">
    <property type="term" value="F:tRNA (adenine(37)-C2)-methyltransferase activity"/>
    <property type="evidence" value="ECO:0007669"/>
    <property type="project" value="UniProtKB-UniRule"/>
</dbReference>
<comment type="catalytic activity">
    <reaction evidence="14">
        <text>adenosine(2503) in 23S rRNA + 2 reduced [2Fe-2S]-[ferredoxin] + 2 S-adenosyl-L-methionine = 2-methyladenosine(2503) in 23S rRNA + 5'-deoxyadenosine + L-methionine + 2 oxidized [2Fe-2S]-[ferredoxin] + S-adenosyl-L-homocysteine</text>
        <dbReference type="Rhea" id="RHEA:42916"/>
        <dbReference type="Rhea" id="RHEA-COMP:10000"/>
        <dbReference type="Rhea" id="RHEA-COMP:10001"/>
        <dbReference type="Rhea" id="RHEA-COMP:10152"/>
        <dbReference type="Rhea" id="RHEA-COMP:10282"/>
        <dbReference type="ChEBI" id="CHEBI:17319"/>
        <dbReference type="ChEBI" id="CHEBI:33737"/>
        <dbReference type="ChEBI" id="CHEBI:33738"/>
        <dbReference type="ChEBI" id="CHEBI:57844"/>
        <dbReference type="ChEBI" id="CHEBI:57856"/>
        <dbReference type="ChEBI" id="CHEBI:59789"/>
        <dbReference type="ChEBI" id="CHEBI:74411"/>
        <dbReference type="ChEBI" id="CHEBI:74497"/>
        <dbReference type="EC" id="2.1.1.192"/>
    </reaction>
</comment>
<feature type="binding site" evidence="14">
    <location>
        <begin position="219"/>
        <end position="221"/>
    </location>
    <ligand>
        <name>S-adenosyl-L-methionine</name>
        <dbReference type="ChEBI" id="CHEBI:59789"/>
    </ligand>
</feature>
<evidence type="ECO:0000256" key="1">
    <source>
        <dbReference type="ARBA" id="ARBA00004496"/>
    </source>
</evidence>
<dbReference type="InterPro" id="IPR013785">
    <property type="entry name" value="Aldolase_TIM"/>
</dbReference>
<keyword evidence="12 14" id="KW-0411">Iron-sulfur</keyword>
<feature type="binding site" evidence="14">
    <location>
        <begin position="165"/>
        <end position="166"/>
    </location>
    <ligand>
        <name>S-adenosyl-L-methionine</name>
        <dbReference type="ChEBI" id="CHEBI:59789"/>
    </ligand>
</feature>
<evidence type="ECO:0000313" key="16">
    <source>
        <dbReference type="EMBL" id="OSM02097.1"/>
    </source>
</evidence>
<reference evidence="16 17" key="1">
    <citation type="journal article" date="2016" name="BMC Genomics">
        <title>Combined genomic and structural analyses of a cultured magnetotactic bacterium reveals its niche adaptation to a dynamic environment.</title>
        <authorList>
            <person name="Araujo A.C."/>
            <person name="Morillo V."/>
            <person name="Cypriano J."/>
            <person name="Teixeira L.C."/>
            <person name="Leao P."/>
            <person name="Lyra S."/>
            <person name="Almeida L.G."/>
            <person name="Bazylinski D.A."/>
            <person name="Vasconcellos A.T."/>
            <person name="Abreu F."/>
            <person name="Lins U."/>
        </authorList>
    </citation>
    <scope>NUCLEOTIDE SEQUENCE [LARGE SCALE GENOMIC DNA]</scope>
    <source>
        <strain evidence="16 17">IT-1</strain>
    </source>
</reference>
<feature type="active site" description="S-methylcysteine intermediate" evidence="14">
    <location>
        <position position="338"/>
    </location>
</feature>
<dbReference type="GO" id="GO:0070475">
    <property type="term" value="P:rRNA base methylation"/>
    <property type="evidence" value="ECO:0007669"/>
    <property type="project" value="UniProtKB-UniRule"/>
</dbReference>
<keyword evidence="7 14" id="KW-0808">Transferase</keyword>
<dbReference type="CDD" id="cd01335">
    <property type="entry name" value="Radical_SAM"/>
    <property type="match status" value="1"/>
</dbReference>
<comment type="function">
    <text evidence="14">Specifically methylates position 2 of adenine 2503 in 23S rRNA and position 2 of adenine 37 in tRNAs. m2A2503 modification seems to play a crucial role in the proofreading step occurring at the peptidyl transferase center and thus would serve to optimize ribosomal fidelity.</text>
</comment>
<feature type="binding site" evidence="14">
    <location>
        <position position="295"/>
    </location>
    <ligand>
        <name>S-adenosyl-L-methionine</name>
        <dbReference type="ChEBI" id="CHEBI:59789"/>
    </ligand>
</feature>
<evidence type="ECO:0000256" key="7">
    <source>
        <dbReference type="ARBA" id="ARBA00022679"/>
    </source>
</evidence>
<evidence type="ECO:0000256" key="13">
    <source>
        <dbReference type="ARBA" id="ARBA00023157"/>
    </source>
</evidence>
<feature type="binding site" evidence="14">
    <location>
        <position position="197"/>
    </location>
    <ligand>
        <name>S-adenosyl-L-methionine</name>
        <dbReference type="ChEBI" id="CHEBI:59789"/>
    </ligand>
</feature>
<evidence type="ECO:0000256" key="10">
    <source>
        <dbReference type="ARBA" id="ARBA00022723"/>
    </source>
</evidence>
<feature type="active site" description="Proton acceptor" evidence="14">
    <location>
        <position position="95"/>
    </location>
</feature>
<organism evidence="16 17">
    <name type="scientific">Magnetofaba australis IT-1</name>
    <dbReference type="NCBI Taxonomy" id="1434232"/>
    <lineage>
        <taxon>Bacteria</taxon>
        <taxon>Pseudomonadati</taxon>
        <taxon>Pseudomonadota</taxon>
        <taxon>Magnetococcia</taxon>
        <taxon>Magnetococcales</taxon>
        <taxon>Magnetococcaceae</taxon>
        <taxon>Magnetofaba</taxon>
    </lineage>
</organism>
<dbReference type="InterPro" id="IPR058240">
    <property type="entry name" value="rSAM_sf"/>
</dbReference>
<keyword evidence="13 14" id="KW-1015">Disulfide bond</keyword>
<comment type="caution">
    <text evidence="16">The sequence shown here is derived from an EMBL/GenBank/DDBJ whole genome shotgun (WGS) entry which is preliminary data.</text>
</comment>
<keyword evidence="11 14" id="KW-0408">Iron</keyword>
<dbReference type="InterPro" id="IPR048641">
    <property type="entry name" value="RlmN_N"/>
</dbReference>
<dbReference type="EMBL" id="LVJN01000020">
    <property type="protein sequence ID" value="OSM02097.1"/>
    <property type="molecule type" value="Genomic_DNA"/>
</dbReference>
<evidence type="ECO:0000313" key="17">
    <source>
        <dbReference type="Proteomes" id="UP000194003"/>
    </source>
</evidence>
<dbReference type="InterPro" id="IPR027492">
    <property type="entry name" value="RNA_MTrfase_RlmN"/>
</dbReference>
<comment type="catalytic activity">
    <reaction evidence="14">
        <text>adenosine(37) in tRNA + 2 reduced [2Fe-2S]-[ferredoxin] + 2 S-adenosyl-L-methionine = 2-methyladenosine(37) in tRNA + 5'-deoxyadenosine + L-methionine + 2 oxidized [2Fe-2S]-[ferredoxin] + S-adenosyl-L-homocysteine</text>
        <dbReference type="Rhea" id="RHEA:43332"/>
        <dbReference type="Rhea" id="RHEA-COMP:10000"/>
        <dbReference type="Rhea" id="RHEA-COMP:10001"/>
        <dbReference type="Rhea" id="RHEA-COMP:10162"/>
        <dbReference type="Rhea" id="RHEA-COMP:10485"/>
        <dbReference type="ChEBI" id="CHEBI:17319"/>
        <dbReference type="ChEBI" id="CHEBI:33737"/>
        <dbReference type="ChEBI" id="CHEBI:33738"/>
        <dbReference type="ChEBI" id="CHEBI:57844"/>
        <dbReference type="ChEBI" id="CHEBI:57856"/>
        <dbReference type="ChEBI" id="CHEBI:59789"/>
        <dbReference type="ChEBI" id="CHEBI:74411"/>
        <dbReference type="ChEBI" id="CHEBI:74497"/>
        <dbReference type="EC" id="2.1.1.192"/>
    </reaction>
</comment>
<dbReference type="Pfam" id="PF04055">
    <property type="entry name" value="Radical_SAM"/>
    <property type="match status" value="1"/>
</dbReference>
<keyword evidence="5 14" id="KW-0698">rRNA processing</keyword>
<evidence type="ECO:0000256" key="9">
    <source>
        <dbReference type="ARBA" id="ARBA00022694"/>
    </source>
</evidence>
<dbReference type="InterPro" id="IPR007197">
    <property type="entry name" value="rSAM"/>
</dbReference>
<dbReference type="GO" id="GO:0030488">
    <property type="term" value="P:tRNA methylation"/>
    <property type="evidence" value="ECO:0007669"/>
    <property type="project" value="UniProtKB-UniRule"/>
</dbReference>
<dbReference type="GO" id="GO:0046872">
    <property type="term" value="F:metal ion binding"/>
    <property type="evidence" value="ECO:0007669"/>
    <property type="project" value="UniProtKB-KW"/>
</dbReference>
<evidence type="ECO:0000256" key="3">
    <source>
        <dbReference type="ARBA" id="ARBA00022485"/>
    </source>
</evidence>
<feature type="binding site" evidence="14">
    <location>
        <position position="115"/>
    </location>
    <ligand>
        <name>[4Fe-4S] cluster</name>
        <dbReference type="ChEBI" id="CHEBI:49883"/>
        <note>4Fe-4S-S-AdoMet</note>
    </ligand>
</feature>
<dbReference type="PROSITE" id="PS51918">
    <property type="entry name" value="RADICAL_SAM"/>
    <property type="match status" value="1"/>
</dbReference>
<dbReference type="PIRSF" id="PIRSF006004">
    <property type="entry name" value="CHP00048"/>
    <property type="match status" value="1"/>
</dbReference>
<comment type="subcellular location">
    <subcellularLocation>
        <location evidence="1 14">Cytoplasm</location>
    </subcellularLocation>
</comment>
<keyword evidence="3 14" id="KW-0004">4Fe-4S</keyword>
<dbReference type="Gene3D" id="1.10.150.530">
    <property type="match status" value="1"/>
</dbReference>
<proteinExistence type="inferred from homology"/>
<dbReference type="EC" id="2.1.1.192" evidence="14"/>
<dbReference type="RefSeq" id="WP_085444588.1">
    <property type="nucleotide sequence ID" value="NZ_LVJN01000020.1"/>
</dbReference>
<comment type="miscellaneous">
    <text evidence="14">Reaction proceeds by a ping-pong mechanism involving intermediate methylation of a conserved cysteine residue.</text>
</comment>
<dbReference type="InterPro" id="IPR040072">
    <property type="entry name" value="Methyltransferase_A"/>
</dbReference>
<dbReference type="PANTHER" id="PTHR30544">
    <property type="entry name" value="23S RRNA METHYLTRANSFERASE"/>
    <property type="match status" value="1"/>
</dbReference>
<feature type="domain" description="Radical SAM core" evidence="15">
    <location>
        <begin position="101"/>
        <end position="332"/>
    </location>
</feature>
<dbReference type="SUPFAM" id="SSF102114">
    <property type="entry name" value="Radical SAM enzymes"/>
    <property type="match status" value="1"/>
</dbReference>
<comment type="cofactor">
    <cofactor evidence="14">
        <name>[4Fe-4S] cluster</name>
        <dbReference type="ChEBI" id="CHEBI:49883"/>
    </cofactor>
    <text evidence="14">Binds 1 [4Fe-4S] cluster. The cluster is coordinated with 3 cysteines and an exchangeable S-adenosyl-L-methionine.</text>
</comment>
<keyword evidence="6 14" id="KW-0489">Methyltransferase</keyword>
<dbReference type="HAMAP" id="MF_01849">
    <property type="entry name" value="RNA_methyltr_RlmN"/>
    <property type="match status" value="1"/>
</dbReference>
<dbReference type="PANTHER" id="PTHR30544:SF5">
    <property type="entry name" value="RADICAL SAM CORE DOMAIN-CONTAINING PROTEIN"/>
    <property type="match status" value="1"/>
</dbReference>
<dbReference type="GO" id="GO:0000049">
    <property type="term" value="F:tRNA binding"/>
    <property type="evidence" value="ECO:0007669"/>
    <property type="project" value="UniProtKB-UniRule"/>
</dbReference>
<protein>
    <recommendedName>
        <fullName evidence="14">Dual-specificity RNA methyltransferase RlmN</fullName>
        <ecNumber evidence="14">2.1.1.192</ecNumber>
    </recommendedName>
    <alternativeName>
        <fullName evidence="14">23S rRNA (adenine(2503)-C(2))-methyltransferase</fullName>
    </alternativeName>
    <alternativeName>
        <fullName evidence="14">23S rRNA m2A2503 methyltransferase</fullName>
    </alternativeName>
    <alternativeName>
        <fullName evidence="14">Ribosomal RNA large subunit methyltransferase N</fullName>
    </alternativeName>
    <alternativeName>
        <fullName evidence="14">tRNA (adenine(37)-C(2))-methyltransferase</fullName>
    </alternativeName>
    <alternativeName>
        <fullName evidence="14">tRNA m2A37 methyltransferase</fullName>
    </alternativeName>
</protein>